<dbReference type="InterPro" id="IPR035434">
    <property type="entry name" value="GCL_bact_plant"/>
</dbReference>
<dbReference type="Proteomes" id="UP001323798">
    <property type="component" value="Chromosome"/>
</dbReference>
<organism evidence="7 8">
    <name type="scientific">Microbacterium rhizosphaerae</name>
    <dbReference type="NCBI Taxonomy" id="1678237"/>
    <lineage>
        <taxon>Bacteria</taxon>
        <taxon>Bacillati</taxon>
        <taxon>Actinomycetota</taxon>
        <taxon>Actinomycetes</taxon>
        <taxon>Micrococcales</taxon>
        <taxon>Microbacteriaceae</taxon>
        <taxon>Microbacterium</taxon>
    </lineage>
</organism>
<dbReference type="EMBL" id="CP139368">
    <property type="protein sequence ID" value="WPR89674.1"/>
    <property type="molecule type" value="Genomic_DNA"/>
</dbReference>
<dbReference type="InterPro" id="IPR006336">
    <property type="entry name" value="GCS2"/>
</dbReference>
<sequence>MMTDAMKTEQGPATNDERTLGVEDSALTVASALGHIDRLFTPTHAHTVGVEIEMFLQPEGVREPPAFGVAAAVSHELQDHLSGRLTFEPGGQIELSSNPAADLQSLADEVDCDLRRLAHGLGRVGLQATTRRDTDAPLPDRVLHNPRYDAMERYFLPWNPYGLEMMRATAALQVNVDVGATASEVADRWTLLYAIGPALVAAFGNSPSAAREGGWKSRRLRSWLGLDPARTATPTLDGRHAGPAGYAQWALDAPLMLTQMDGHDWLAPRDVSFRDWILRGTEVVDRRCPARLADLDLHLTTLFPFVRPKGYFEVRYLDMPPGHWWIVPTAVIHAVISGPRAADAARAICEGTEDLWRSAAHYGLQDRRLRRAAEELLELSIENLQETPGARRVAARIDRYRERWTSRGLSPADLCGASENWLFPQQP</sequence>
<dbReference type="RefSeq" id="WP_320942388.1">
    <property type="nucleotide sequence ID" value="NZ_BAABEU010000003.1"/>
</dbReference>
<dbReference type="PANTHER" id="PTHR34378:SF1">
    <property type="entry name" value="GLUTAMATE--CYSTEINE LIGASE, CHLOROPLASTIC"/>
    <property type="match status" value="1"/>
</dbReference>
<comment type="similarity">
    <text evidence="5">Belongs to the glutamate--cysteine ligase type 2 family. EgtA subfamily.</text>
</comment>
<dbReference type="GO" id="GO:0016874">
    <property type="term" value="F:ligase activity"/>
    <property type="evidence" value="ECO:0007669"/>
    <property type="project" value="UniProtKB-KW"/>
</dbReference>
<keyword evidence="2 5" id="KW-0547">Nucleotide-binding</keyword>
<name>A0ABZ0SN82_9MICO</name>
<gene>
    <name evidence="5" type="primary">egtA</name>
    <name evidence="7" type="ORF">SM116_18250</name>
</gene>
<keyword evidence="1 5" id="KW-0436">Ligase</keyword>
<evidence type="ECO:0000313" key="7">
    <source>
        <dbReference type="EMBL" id="WPR89674.1"/>
    </source>
</evidence>
<evidence type="ECO:0000256" key="6">
    <source>
        <dbReference type="SAM" id="MobiDB-lite"/>
    </source>
</evidence>
<evidence type="ECO:0000256" key="4">
    <source>
        <dbReference type="ARBA" id="ARBA00048819"/>
    </source>
</evidence>
<dbReference type="Pfam" id="PF04107">
    <property type="entry name" value="GCS2"/>
    <property type="match status" value="1"/>
</dbReference>
<keyword evidence="3 5" id="KW-0067">ATP-binding</keyword>
<dbReference type="HAMAP" id="MF_02034">
    <property type="entry name" value="EgtA"/>
    <property type="match status" value="1"/>
</dbReference>
<protein>
    <recommendedName>
        <fullName evidence="5">Glutamate--cysteine ligase EgtA</fullName>
        <ecNumber evidence="5">6.3.2.2</ecNumber>
    </recommendedName>
    <alternativeName>
        <fullName evidence="5">Gamma-glutamylcysteine synthase</fullName>
        <shortName evidence="5">GCS</shortName>
        <shortName evidence="5">Gamma-ECS</shortName>
    </alternativeName>
</protein>
<dbReference type="Gene3D" id="3.30.590.20">
    <property type="match status" value="1"/>
</dbReference>
<evidence type="ECO:0000256" key="5">
    <source>
        <dbReference type="HAMAP-Rule" id="MF_02034"/>
    </source>
</evidence>
<evidence type="ECO:0000313" key="8">
    <source>
        <dbReference type="Proteomes" id="UP001323798"/>
    </source>
</evidence>
<keyword evidence="8" id="KW-1185">Reference proteome</keyword>
<comment type="pathway">
    <text evidence="5">Amino-acid biosynthesis; ergothioneine biosynthesis.</text>
</comment>
<reference evidence="7 8" key="1">
    <citation type="submission" date="2023-11" db="EMBL/GenBank/DDBJ databases">
        <title>Genome sequence of Microbacterium rhizosphaerae KACC 19337.</title>
        <authorList>
            <person name="Choi H."/>
            <person name="Kim S."/>
            <person name="Kim Y."/>
            <person name="Kwon S.-W."/>
            <person name="Heo J."/>
        </authorList>
    </citation>
    <scope>NUCLEOTIDE SEQUENCE [LARGE SCALE GENOMIC DNA]</scope>
    <source>
        <strain evidence="7 8">KACC 19337</strain>
    </source>
</reference>
<proteinExistence type="inferred from homology"/>
<dbReference type="InterPro" id="IPR017809">
    <property type="entry name" value="EgtA_Actinobacteria"/>
</dbReference>
<dbReference type="InterPro" id="IPR014746">
    <property type="entry name" value="Gln_synth/guanido_kin_cat_dom"/>
</dbReference>
<dbReference type="SUPFAM" id="SSF55931">
    <property type="entry name" value="Glutamine synthetase/guanido kinase"/>
    <property type="match status" value="1"/>
</dbReference>
<dbReference type="EC" id="6.3.2.2" evidence="5"/>
<evidence type="ECO:0000256" key="2">
    <source>
        <dbReference type="ARBA" id="ARBA00022741"/>
    </source>
</evidence>
<feature type="region of interest" description="Disordered" evidence="6">
    <location>
        <begin position="1"/>
        <end position="20"/>
    </location>
</feature>
<evidence type="ECO:0000256" key="3">
    <source>
        <dbReference type="ARBA" id="ARBA00022840"/>
    </source>
</evidence>
<comment type="function">
    <text evidence="5">Catalyzes the synthesis of gamma-glutamylcysteine (gamma-GC). This compound is used as substrate for the biosynthesis of the low-molecular thiol compound ergothioneine.</text>
</comment>
<comment type="catalytic activity">
    <reaction evidence="4 5">
        <text>L-cysteine + L-glutamate + ATP = gamma-L-glutamyl-L-cysteine + ADP + phosphate + H(+)</text>
        <dbReference type="Rhea" id="RHEA:13285"/>
        <dbReference type="ChEBI" id="CHEBI:15378"/>
        <dbReference type="ChEBI" id="CHEBI:29985"/>
        <dbReference type="ChEBI" id="CHEBI:30616"/>
        <dbReference type="ChEBI" id="CHEBI:35235"/>
        <dbReference type="ChEBI" id="CHEBI:43474"/>
        <dbReference type="ChEBI" id="CHEBI:58173"/>
        <dbReference type="ChEBI" id="CHEBI:456216"/>
        <dbReference type="EC" id="6.3.2.2"/>
    </reaction>
</comment>
<dbReference type="PANTHER" id="PTHR34378">
    <property type="entry name" value="GLUTAMATE--CYSTEINE LIGASE, CHLOROPLASTIC"/>
    <property type="match status" value="1"/>
</dbReference>
<evidence type="ECO:0000256" key="1">
    <source>
        <dbReference type="ARBA" id="ARBA00022598"/>
    </source>
</evidence>
<accession>A0ABZ0SN82</accession>